<keyword evidence="6 8" id="KW-0560">Oxidoreductase</keyword>
<dbReference type="SUPFAM" id="SSF51395">
    <property type="entry name" value="FMN-linked oxidoreductases"/>
    <property type="match status" value="1"/>
</dbReference>
<dbReference type="InterPro" id="IPR013785">
    <property type="entry name" value="Aldolase_TIM"/>
</dbReference>
<dbReference type="InterPro" id="IPR050074">
    <property type="entry name" value="DHO_dehydrogenase"/>
</dbReference>
<dbReference type="RefSeq" id="WP_167164688.1">
    <property type="nucleotide sequence ID" value="NZ_BAAAOO010000002.1"/>
</dbReference>
<keyword evidence="9" id="KW-1185">Reference proteome</keyword>
<sequence length="333" mass="35856">MSVPDLSTTYLGLELSGPIVASSSPLTGRIETLQELERAGAAAVVLPSLFQEEVEAEELEASDLQETGDDFAEYASAPLPEVPADDIGPSRFVRLVSQARDALGIPVIASVNGTRPGDWARYARLLADAGANAIELNLYSVNADPDESSAQAEDRYLTIIDAVRHHIEVPLAVKLSQHITGLSNFAKRAQDAGADGLVLFNRFYGAEVDLDSLSLRSLLSLSSSDELRYPLRWIGILRAQRPGLSLAATSGVHSGLDAVKALLVGADVAYTASAVVRQSPQHIRTMVGELTNWLTEHEYESVRQLTSSMSAANVDDPGEFERAQYIKVITSRL</sequence>
<evidence type="ECO:0000256" key="5">
    <source>
        <dbReference type="ARBA" id="ARBA00022975"/>
    </source>
</evidence>
<keyword evidence="3" id="KW-0285">Flavoprotein</keyword>
<dbReference type="Proteomes" id="UP000749311">
    <property type="component" value="Unassembled WGS sequence"/>
</dbReference>
<dbReference type="NCBIfam" id="NF005741">
    <property type="entry name" value="PRK07565.1"/>
    <property type="match status" value="1"/>
</dbReference>
<dbReference type="PANTHER" id="PTHR48109:SF3">
    <property type="entry name" value="SLL0744 PROTEIN"/>
    <property type="match status" value="1"/>
</dbReference>
<dbReference type="EMBL" id="JAAMOZ010000001">
    <property type="protein sequence ID" value="NIH55946.1"/>
    <property type="molecule type" value="Genomic_DNA"/>
</dbReference>
<comment type="pathway">
    <text evidence="2">Pyrimidine metabolism; UMP biosynthesis via de novo pathway.</text>
</comment>
<evidence type="ECO:0000259" key="7">
    <source>
        <dbReference type="Pfam" id="PF01180"/>
    </source>
</evidence>
<keyword evidence="4" id="KW-0288">FMN</keyword>
<comment type="cofactor">
    <cofactor evidence="1">
        <name>FMN</name>
        <dbReference type="ChEBI" id="CHEBI:58210"/>
    </cofactor>
</comment>
<name>A0ABX0SH64_9ACTN</name>
<evidence type="ECO:0000256" key="6">
    <source>
        <dbReference type="ARBA" id="ARBA00023002"/>
    </source>
</evidence>
<dbReference type="GO" id="GO:1990663">
    <property type="term" value="F:dihydroorotate dehydrogenase (fumarate) activity"/>
    <property type="evidence" value="ECO:0007669"/>
    <property type="project" value="UniProtKB-EC"/>
</dbReference>
<organism evidence="8 9">
    <name type="scientific">Brooklawnia cerclae</name>
    <dbReference type="NCBI Taxonomy" id="349934"/>
    <lineage>
        <taxon>Bacteria</taxon>
        <taxon>Bacillati</taxon>
        <taxon>Actinomycetota</taxon>
        <taxon>Actinomycetes</taxon>
        <taxon>Propionibacteriales</taxon>
        <taxon>Propionibacteriaceae</taxon>
        <taxon>Brooklawnia</taxon>
    </lineage>
</organism>
<accession>A0ABX0SH64</accession>
<evidence type="ECO:0000256" key="2">
    <source>
        <dbReference type="ARBA" id="ARBA00004725"/>
    </source>
</evidence>
<protein>
    <submittedName>
        <fullName evidence="8">Dihydroorotate dehydrogenase (Fumarate)</fullName>
        <ecNumber evidence="8">1.3.98.1</ecNumber>
    </submittedName>
</protein>
<dbReference type="Pfam" id="PF01180">
    <property type="entry name" value="DHO_dh"/>
    <property type="match status" value="1"/>
</dbReference>
<dbReference type="EC" id="1.3.98.1" evidence="8"/>
<dbReference type="InterPro" id="IPR012135">
    <property type="entry name" value="Dihydroorotate_DH_1_2"/>
</dbReference>
<evidence type="ECO:0000313" key="9">
    <source>
        <dbReference type="Proteomes" id="UP000749311"/>
    </source>
</evidence>
<comment type="caution">
    <text evidence="8">The sequence shown here is derived from an EMBL/GenBank/DDBJ whole genome shotgun (WGS) entry which is preliminary data.</text>
</comment>
<keyword evidence="5" id="KW-0665">Pyrimidine biosynthesis</keyword>
<dbReference type="PIRSF" id="PIRSF000164">
    <property type="entry name" value="DHO_oxidase"/>
    <property type="match status" value="1"/>
</dbReference>
<dbReference type="InterPro" id="IPR005720">
    <property type="entry name" value="Dihydroorotate_DH_cat"/>
</dbReference>
<evidence type="ECO:0000256" key="4">
    <source>
        <dbReference type="ARBA" id="ARBA00022643"/>
    </source>
</evidence>
<evidence type="ECO:0000256" key="3">
    <source>
        <dbReference type="ARBA" id="ARBA00022630"/>
    </source>
</evidence>
<evidence type="ECO:0000313" key="8">
    <source>
        <dbReference type="EMBL" id="NIH55946.1"/>
    </source>
</evidence>
<dbReference type="PANTHER" id="PTHR48109">
    <property type="entry name" value="DIHYDROOROTATE DEHYDROGENASE (QUINONE), MITOCHONDRIAL-RELATED"/>
    <property type="match status" value="1"/>
</dbReference>
<evidence type="ECO:0000256" key="1">
    <source>
        <dbReference type="ARBA" id="ARBA00001917"/>
    </source>
</evidence>
<gene>
    <name evidence="8" type="ORF">FB473_000591</name>
</gene>
<reference evidence="8 9" key="1">
    <citation type="submission" date="2020-02" db="EMBL/GenBank/DDBJ databases">
        <title>Sequencing the genomes of 1000 actinobacteria strains.</title>
        <authorList>
            <person name="Klenk H.-P."/>
        </authorList>
    </citation>
    <scope>NUCLEOTIDE SEQUENCE [LARGE SCALE GENOMIC DNA]</scope>
    <source>
        <strain evidence="8 9">DSM 19609</strain>
    </source>
</reference>
<dbReference type="Gene3D" id="3.20.20.70">
    <property type="entry name" value="Aldolase class I"/>
    <property type="match status" value="1"/>
</dbReference>
<proteinExistence type="predicted"/>
<feature type="domain" description="Dihydroorotate dehydrogenase catalytic" evidence="7">
    <location>
        <begin position="103"/>
        <end position="292"/>
    </location>
</feature>